<accession>A0A497UVH9</accession>
<dbReference type="AlphaFoldDB" id="A0A497UVH9"/>
<evidence type="ECO:0000313" key="3">
    <source>
        <dbReference type="EMBL" id="RLJ34772.1"/>
    </source>
</evidence>
<evidence type="ECO:0000313" key="2">
    <source>
        <dbReference type="EMBL" id="PKW29727.1"/>
    </source>
</evidence>
<evidence type="ECO:0000313" key="4">
    <source>
        <dbReference type="Proteomes" id="UP000233767"/>
    </source>
</evidence>
<name>A0A497UVH9_9FLAO</name>
<dbReference type="EMBL" id="PJND01000007">
    <property type="protein sequence ID" value="PKW29727.1"/>
    <property type="molecule type" value="Genomic_DNA"/>
</dbReference>
<keyword evidence="4" id="KW-1185">Reference proteome</keyword>
<reference evidence="2 4" key="1">
    <citation type="submission" date="2017-12" db="EMBL/GenBank/DDBJ databases">
        <title>Genomic Encyclopedia of Type Strains, Phase III (KMG-III): the genomes of soil and plant-associated and newly described type strains.</title>
        <authorList>
            <person name="Whitman W."/>
        </authorList>
    </citation>
    <scope>NUCLEOTIDE SEQUENCE [LARGE SCALE GENOMIC DNA]</scope>
    <source>
        <strain evidence="2 4">IP-10</strain>
    </source>
</reference>
<dbReference type="Proteomes" id="UP000275027">
    <property type="component" value="Unassembled WGS sequence"/>
</dbReference>
<protein>
    <submittedName>
        <fullName evidence="3">Uncharacterized protein DUF4440</fullName>
    </submittedName>
</protein>
<dbReference type="RefSeq" id="WP_101471534.1">
    <property type="nucleotide sequence ID" value="NZ_PJND01000007.1"/>
</dbReference>
<dbReference type="EMBL" id="RCCB01000010">
    <property type="protein sequence ID" value="RLJ34772.1"/>
    <property type="molecule type" value="Genomic_DNA"/>
</dbReference>
<organism evidence="3 5">
    <name type="scientific">Flavobacterium lindanitolerans</name>
    <dbReference type="NCBI Taxonomy" id="428988"/>
    <lineage>
        <taxon>Bacteria</taxon>
        <taxon>Pseudomonadati</taxon>
        <taxon>Bacteroidota</taxon>
        <taxon>Flavobacteriia</taxon>
        <taxon>Flavobacteriales</taxon>
        <taxon>Flavobacteriaceae</taxon>
        <taxon>Flavobacterium</taxon>
    </lineage>
</organism>
<sequence>MSSPLLTEQKILEIENQLREAMKKSDVEILEQLLHDDLLFVLPSGEVITKKTDLETHKSGNLVLEEITSSIDSIKQIDQNVVVTLSSKLKGKMLEQNFEGNFRYLRVWKMFDGQLKVIAGSCVAV</sequence>
<comment type="caution">
    <text evidence="3">The sequence shown here is derived from an EMBL/GenBank/DDBJ whole genome shotgun (WGS) entry which is preliminary data.</text>
</comment>
<feature type="domain" description="DUF4440" evidence="1">
    <location>
        <begin position="11"/>
        <end position="116"/>
    </location>
</feature>
<gene>
    <name evidence="2" type="ORF">B0G92_1371</name>
    <name evidence="3" type="ORF">CLV50_0133</name>
</gene>
<evidence type="ECO:0000313" key="5">
    <source>
        <dbReference type="Proteomes" id="UP000275027"/>
    </source>
</evidence>
<dbReference type="SUPFAM" id="SSF54427">
    <property type="entry name" value="NTF2-like"/>
    <property type="match status" value="1"/>
</dbReference>
<dbReference type="Proteomes" id="UP000233767">
    <property type="component" value="Unassembled WGS sequence"/>
</dbReference>
<evidence type="ECO:0000259" key="1">
    <source>
        <dbReference type="Pfam" id="PF14534"/>
    </source>
</evidence>
<proteinExistence type="predicted"/>
<reference evidence="3 5" key="2">
    <citation type="submission" date="2018-10" db="EMBL/GenBank/DDBJ databases">
        <title>Genomic Encyclopedia of Archaeal and Bacterial Type Strains, Phase II (KMG-II): from individual species to whole genera.</title>
        <authorList>
            <person name="Goeker M."/>
        </authorList>
    </citation>
    <scope>NUCLEOTIDE SEQUENCE [LARGE SCALE GENOMIC DNA]</scope>
    <source>
        <strain evidence="3 5">DSM 21886</strain>
    </source>
</reference>
<dbReference type="Gene3D" id="3.10.450.50">
    <property type="match status" value="1"/>
</dbReference>
<dbReference type="InterPro" id="IPR032710">
    <property type="entry name" value="NTF2-like_dom_sf"/>
</dbReference>
<dbReference type="InterPro" id="IPR027843">
    <property type="entry name" value="DUF4440"/>
</dbReference>
<dbReference type="Pfam" id="PF14534">
    <property type="entry name" value="DUF4440"/>
    <property type="match status" value="1"/>
</dbReference>